<name>A0A1Y2KZR9_9PROT</name>
<dbReference type="Gene3D" id="1.10.260.40">
    <property type="entry name" value="lambda repressor-like DNA-binding domains"/>
    <property type="match status" value="1"/>
</dbReference>
<evidence type="ECO:0000313" key="4">
    <source>
        <dbReference type="Proteomes" id="UP000193391"/>
    </source>
</evidence>
<dbReference type="InterPro" id="IPR013430">
    <property type="entry name" value="Toxin_antidote_HigA"/>
</dbReference>
<protein>
    <submittedName>
        <fullName evidence="3">XRE family transcriptional regulator</fullName>
    </submittedName>
</protein>
<dbReference type="Proteomes" id="UP000193391">
    <property type="component" value="Unassembled WGS sequence"/>
</dbReference>
<keyword evidence="1" id="KW-0238">DNA-binding</keyword>
<comment type="caution">
    <text evidence="3">The sequence shown here is derived from an EMBL/GenBank/DDBJ whole genome shotgun (WGS) entry which is preliminary data.</text>
</comment>
<organism evidence="3 4">
    <name type="scientific">Thalassospira mesophila</name>
    <dbReference type="NCBI Taxonomy" id="1293891"/>
    <lineage>
        <taxon>Bacteria</taxon>
        <taxon>Pseudomonadati</taxon>
        <taxon>Pseudomonadota</taxon>
        <taxon>Alphaproteobacteria</taxon>
        <taxon>Rhodospirillales</taxon>
        <taxon>Thalassospiraceae</taxon>
        <taxon>Thalassospira</taxon>
    </lineage>
</organism>
<dbReference type="CDD" id="cd00093">
    <property type="entry name" value="HTH_XRE"/>
    <property type="match status" value="1"/>
</dbReference>
<evidence type="ECO:0000313" key="3">
    <source>
        <dbReference type="EMBL" id="OSQ37214.1"/>
    </source>
</evidence>
<dbReference type="InterPro" id="IPR001387">
    <property type="entry name" value="Cro/C1-type_HTH"/>
</dbReference>
<dbReference type="InterPro" id="IPR010982">
    <property type="entry name" value="Lambda_DNA-bd_dom_sf"/>
</dbReference>
<dbReference type="RefSeq" id="WP_085584173.1">
    <property type="nucleotide sequence ID" value="NZ_JFKA01000007.1"/>
</dbReference>
<dbReference type="GO" id="GO:0003677">
    <property type="term" value="F:DNA binding"/>
    <property type="evidence" value="ECO:0007669"/>
    <property type="project" value="UniProtKB-KW"/>
</dbReference>
<feature type="domain" description="HTH cro/C1-type" evidence="2">
    <location>
        <begin position="28"/>
        <end position="75"/>
    </location>
</feature>
<dbReference type="EMBL" id="JFKA01000007">
    <property type="protein sequence ID" value="OSQ37214.1"/>
    <property type="molecule type" value="Genomic_DNA"/>
</dbReference>
<dbReference type="OrthoDB" id="3174593at2"/>
<keyword evidence="4" id="KW-1185">Reference proteome</keyword>
<sequence length="107" mass="12011">MQNDTPLRRNRRPTHPGKILREHYLVPRGITQTVLASDLGISTKHLSQIVNGHARIDSTLAAKIAKVLETTTQFWVNLQAKIDAWDAEQETANWQPANVYPATLAMV</sequence>
<gene>
    <name evidence="3" type="ORF">TMES_15505</name>
</gene>
<dbReference type="PANTHER" id="PTHR36924:SF1">
    <property type="entry name" value="ANTITOXIN HIGA-1"/>
    <property type="match status" value="1"/>
</dbReference>
<accession>A0A1Y2KZR9</accession>
<dbReference type="SUPFAM" id="SSF47413">
    <property type="entry name" value="lambda repressor-like DNA-binding domains"/>
    <property type="match status" value="1"/>
</dbReference>
<dbReference type="AlphaFoldDB" id="A0A1Y2KZR9"/>
<dbReference type="PANTHER" id="PTHR36924">
    <property type="entry name" value="ANTITOXIN HIGA-1"/>
    <property type="match status" value="1"/>
</dbReference>
<proteinExistence type="predicted"/>
<evidence type="ECO:0000259" key="2">
    <source>
        <dbReference type="PROSITE" id="PS50943"/>
    </source>
</evidence>
<dbReference type="SMART" id="SM00530">
    <property type="entry name" value="HTH_XRE"/>
    <property type="match status" value="1"/>
</dbReference>
<dbReference type="Pfam" id="PF01381">
    <property type="entry name" value="HTH_3"/>
    <property type="match status" value="1"/>
</dbReference>
<reference evidence="3 4" key="1">
    <citation type="submission" date="2014-03" db="EMBL/GenBank/DDBJ databases">
        <title>The draft genome sequence of Thalassospira mesophila JCM 18969.</title>
        <authorList>
            <person name="Lai Q."/>
            <person name="Shao Z."/>
        </authorList>
    </citation>
    <scope>NUCLEOTIDE SEQUENCE [LARGE SCALE GENOMIC DNA]</scope>
    <source>
        <strain evidence="3 4">JCM 18969</strain>
    </source>
</reference>
<dbReference type="STRING" id="1293891.TMES_15505"/>
<evidence type="ECO:0000256" key="1">
    <source>
        <dbReference type="ARBA" id="ARBA00023125"/>
    </source>
</evidence>
<dbReference type="PROSITE" id="PS50943">
    <property type="entry name" value="HTH_CROC1"/>
    <property type="match status" value="1"/>
</dbReference>
<dbReference type="NCBIfam" id="TIGR02607">
    <property type="entry name" value="antidote_HigA"/>
    <property type="match status" value="1"/>
</dbReference>